<accession>A0A1T4SU64</accession>
<dbReference type="Gene3D" id="3.30.300.30">
    <property type="match status" value="1"/>
</dbReference>
<evidence type="ECO:0000313" key="6">
    <source>
        <dbReference type="Proteomes" id="UP000190637"/>
    </source>
</evidence>
<dbReference type="Pfam" id="PF13193">
    <property type="entry name" value="AMP-binding_C"/>
    <property type="match status" value="1"/>
</dbReference>
<dbReference type="Proteomes" id="UP000190637">
    <property type="component" value="Unassembled WGS sequence"/>
</dbReference>
<dbReference type="AlphaFoldDB" id="A0A1T4SU64"/>
<dbReference type="Gene3D" id="3.40.50.12780">
    <property type="entry name" value="N-terminal domain of ligase-like"/>
    <property type="match status" value="1"/>
</dbReference>
<dbReference type="CDD" id="cd04433">
    <property type="entry name" value="AFD_class_I"/>
    <property type="match status" value="1"/>
</dbReference>
<evidence type="ECO:0000256" key="1">
    <source>
        <dbReference type="ARBA" id="ARBA00006432"/>
    </source>
</evidence>
<sequence>MPIIEEILGHARSQPGRPAFEIDGETVGFAELADSALGFAHRLNALSVGTRALLPGRPPQGVVALSLRNSTSFVRAFVGATASTCATAVLDPSWPSRRTAAVLATLGPDVLVTDSADVAGLAEARRCRVVVTAGVEAPGTDRLDVWTSRTDAASASRVLADRDDDQILLIGFTSGTTSAPKAFARTRRSWRGSLPASARLLRAGPGETTLAPGPLAHGLSLYGLAESLYSGGTLVSARRFRARDCVSGVTDRGATRFLGVPTMLRALAVAADSPGALEGLRTLVSSGAKLDRSVMASLARVAPRALLVEYYGASELNFVSTATTDLSAPLPDLHDSASYVGEPFPGVEVSVRSPDGAELGEGERGTVFVRSDIVSEGYLGPGDGTGFRRDGAWCTVGDQGYLRGGALHIIGREGEMLISGGHNVYPAEVEGALREARPLSEVQVLGLPDPHLGTRLVAVLRRSEAGHLAEEELRRHVERHLPRHKVPREFYSVDQWPLTSSGKISKRTLTEWIEAGRDDRVQRIP</sequence>
<organism evidence="5 6">
    <name type="scientific">Marinactinospora thermotolerans DSM 45154</name>
    <dbReference type="NCBI Taxonomy" id="1122192"/>
    <lineage>
        <taxon>Bacteria</taxon>
        <taxon>Bacillati</taxon>
        <taxon>Actinomycetota</taxon>
        <taxon>Actinomycetes</taxon>
        <taxon>Streptosporangiales</taxon>
        <taxon>Nocardiopsidaceae</taxon>
        <taxon>Marinactinospora</taxon>
    </lineage>
</organism>
<gene>
    <name evidence="5" type="ORF">SAMN02745673_03960</name>
</gene>
<dbReference type="PANTHER" id="PTHR43201:SF5">
    <property type="entry name" value="MEDIUM-CHAIN ACYL-COA LIGASE ACSF2, MITOCHONDRIAL"/>
    <property type="match status" value="1"/>
</dbReference>
<keyword evidence="2 5" id="KW-0436">Ligase</keyword>
<proteinExistence type="inferred from homology"/>
<reference evidence="5 6" key="1">
    <citation type="submission" date="2017-02" db="EMBL/GenBank/DDBJ databases">
        <authorList>
            <person name="Peterson S.W."/>
        </authorList>
    </citation>
    <scope>NUCLEOTIDE SEQUENCE [LARGE SCALE GENOMIC DNA]</scope>
    <source>
        <strain evidence="5 6">DSM 45154</strain>
    </source>
</reference>
<dbReference type="OrthoDB" id="5240965at2"/>
<dbReference type="GO" id="GO:0006631">
    <property type="term" value="P:fatty acid metabolic process"/>
    <property type="evidence" value="ECO:0007669"/>
    <property type="project" value="TreeGrafter"/>
</dbReference>
<dbReference type="InterPro" id="IPR000873">
    <property type="entry name" value="AMP-dep_synth/lig_dom"/>
</dbReference>
<feature type="domain" description="AMP-dependent synthetase/ligase" evidence="3">
    <location>
        <begin position="10"/>
        <end position="379"/>
    </location>
</feature>
<dbReference type="SUPFAM" id="SSF56801">
    <property type="entry name" value="Acetyl-CoA synthetase-like"/>
    <property type="match status" value="1"/>
</dbReference>
<dbReference type="EMBL" id="FUWS01000011">
    <property type="protein sequence ID" value="SKA31438.1"/>
    <property type="molecule type" value="Genomic_DNA"/>
</dbReference>
<dbReference type="InterPro" id="IPR025110">
    <property type="entry name" value="AMP-bd_C"/>
</dbReference>
<dbReference type="STRING" id="1122192.SAMN02745673_03960"/>
<keyword evidence="6" id="KW-1185">Reference proteome</keyword>
<name>A0A1T4SU64_9ACTN</name>
<evidence type="ECO:0000256" key="2">
    <source>
        <dbReference type="ARBA" id="ARBA00022598"/>
    </source>
</evidence>
<dbReference type="RefSeq" id="WP_078763216.1">
    <property type="nucleotide sequence ID" value="NZ_FUWS01000011.1"/>
</dbReference>
<dbReference type="PROSITE" id="PS00455">
    <property type="entry name" value="AMP_BINDING"/>
    <property type="match status" value="1"/>
</dbReference>
<evidence type="ECO:0000259" key="4">
    <source>
        <dbReference type="Pfam" id="PF13193"/>
    </source>
</evidence>
<protein>
    <submittedName>
        <fullName evidence="5">Acyl-CoA synthetase (AMP-forming)/AMP-acid ligase II</fullName>
    </submittedName>
</protein>
<dbReference type="InterPro" id="IPR042099">
    <property type="entry name" value="ANL_N_sf"/>
</dbReference>
<feature type="domain" description="AMP-binding enzyme C-terminal" evidence="4">
    <location>
        <begin position="428"/>
        <end position="503"/>
    </location>
</feature>
<dbReference type="InterPro" id="IPR045851">
    <property type="entry name" value="AMP-bd_C_sf"/>
</dbReference>
<dbReference type="InterPro" id="IPR020845">
    <property type="entry name" value="AMP-binding_CS"/>
</dbReference>
<comment type="similarity">
    <text evidence="1">Belongs to the ATP-dependent AMP-binding enzyme family.</text>
</comment>
<evidence type="ECO:0000259" key="3">
    <source>
        <dbReference type="Pfam" id="PF00501"/>
    </source>
</evidence>
<dbReference type="Pfam" id="PF00501">
    <property type="entry name" value="AMP-binding"/>
    <property type="match status" value="1"/>
</dbReference>
<dbReference type="GO" id="GO:0031956">
    <property type="term" value="F:medium-chain fatty acid-CoA ligase activity"/>
    <property type="evidence" value="ECO:0007669"/>
    <property type="project" value="TreeGrafter"/>
</dbReference>
<evidence type="ECO:0000313" key="5">
    <source>
        <dbReference type="EMBL" id="SKA31438.1"/>
    </source>
</evidence>
<dbReference type="PANTHER" id="PTHR43201">
    <property type="entry name" value="ACYL-COA SYNTHETASE"/>
    <property type="match status" value="1"/>
</dbReference>